<sequence length="362" mass="41039">MPDQSWVTKETGELNVCWSLDIRRTEIDGVVESVILGPKFGAVFKSFSNPNYPNMWDVSAMDTASEEFRNIFAFLEFLGPFGIYQSFKKNPAPGTLVWNETSEVNATCVRDIAYIPPEYPKKGLPISLKGWQFLGVDQDLTVDEQDIFKVDPPNATRTIRLLHSVFELNDSIPYQRGAVPYNSSLWYNGTSIHLKAPFLDVNFNCAWWPTALGECICYKGKLLTEDFRIDSHKLCTGGGNYVWGFSHFITCVGLVLEFIWCLICLCLWIFSTQRSNLAKHGRPATGAVRSILDLSEVVNERLGDNTCWYTDKQLRKALKSSHMVRYATKERVDGTCHLGLVSVQDGHLGRRDICIDIKKYYG</sequence>
<dbReference type="OrthoDB" id="3903561at2759"/>
<dbReference type="AlphaFoldDB" id="A0A175W6Q5"/>
<dbReference type="EMBL" id="LCTW02000087">
    <property type="protein sequence ID" value="KXX79416.1"/>
    <property type="molecule type" value="Genomic_DNA"/>
</dbReference>
<keyword evidence="1" id="KW-1133">Transmembrane helix</keyword>
<dbReference type="VEuPathDB" id="FungiDB:MMYC01_203523"/>
<accession>A0A175W6Q5</accession>
<proteinExistence type="predicted"/>
<evidence type="ECO:0000256" key="1">
    <source>
        <dbReference type="SAM" id="Phobius"/>
    </source>
</evidence>
<organism evidence="2 3">
    <name type="scientific">Madurella mycetomatis</name>
    <dbReference type="NCBI Taxonomy" id="100816"/>
    <lineage>
        <taxon>Eukaryota</taxon>
        <taxon>Fungi</taxon>
        <taxon>Dikarya</taxon>
        <taxon>Ascomycota</taxon>
        <taxon>Pezizomycotina</taxon>
        <taxon>Sordariomycetes</taxon>
        <taxon>Sordariomycetidae</taxon>
        <taxon>Sordariales</taxon>
        <taxon>Sordariales incertae sedis</taxon>
        <taxon>Madurella</taxon>
    </lineage>
</organism>
<keyword evidence="1" id="KW-0812">Transmembrane</keyword>
<gene>
    <name evidence="2" type="ORF">MMYC01_203523</name>
</gene>
<evidence type="ECO:0000313" key="3">
    <source>
        <dbReference type="Proteomes" id="UP000078237"/>
    </source>
</evidence>
<name>A0A175W6Q5_9PEZI</name>
<comment type="caution">
    <text evidence="2">The sequence shown here is derived from an EMBL/GenBank/DDBJ whole genome shotgun (WGS) entry which is preliminary data.</text>
</comment>
<reference evidence="2 3" key="1">
    <citation type="journal article" date="2016" name="Genome Announc.">
        <title>Genome Sequence of Madurella mycetomatis mm55, Isolated from a Human Mycetoma Case in Sudan.</title>
        <authorList>
            <person name="Smit S."/>
            <person name="Derks M.F."/>
            <person name="Bervoets S."/>
            <person name="Fahal A."/>
            <person name="van Leeuwen W."/>
            <person name="van Belkum A."/>
            <person name="van de Sande W.W."/>
        </authorList>
    </citation>
    <scope>NUCLEOTIDE SEQUENCE [LARGE SCALE GENOMIC DNA]</scope>
    <source>
        <strain evidence="3">mm55</strain>
    </source>
</reference>
<keyword evidence="1" id="KW-0472">Membrane</keyword>
<feature type="transmembrane region" description="Helical" evidence="1">
    <location>
        <begin position="241"/>
        <end position="270"/>
    </location>
</feature>
<keyword evidence="3" id="KW-1185">Reference proteome</keyword>
<dbReference type="STRING" id="100816.A0A175W6Q5"/>
<protein>
    <submittedName>
        <fullName evidence="2">Uncharacterized protein</fullName>
    </submittedName>
</protein>
<dbReference type="Proteomes" id="UP000078237">
    <property type="component" value="Unassembled WGS sequence"/>
</dbReference>
<evidence type="ECO:0000313" key="2">
    <source>
        <dbReference type="EMBL" id="KXX79416.1"/>
    </source>
</evidence>